<accession>A0A445MTG9</accession>
<reference evidence="8" key="1">
    <citation type="submission" date="2018-01" db="EMBL/GenBank/DDBJ databases">
        <authorList>
            <person name="Regsiter A."/>
            <person name="William W."/>
        </authorList>
    </citation>
    <scope>NUCLEOTIDE SEQUENCE</scope>
    <source>
        <strain evidence="8">TRIP AH-1</strain>
    </source>
</reference>
<dbReference type="GO" id="GO:0005737">
    <property type="term" value="C:cytoplasm"/>
    <property type="evidence" value="ECO:0007669"/>
    <property type="project" value="UniProtKB-SubCell"/>
</dbReference>
<dbReference type="NCBIfam" id="NF002114">
    <property type="entry name" value="PRK00951.2-4"/>
    <property type="match status" value="1"/>
</dbReference>
<dbReference type="InterPro" id="IPR000807">
    <property type="entry name" value="ImidazoleglycerolP_deHydtase"/>
</dbReference>
<keyword evidence="4 6" id="KW-0368">Histidine biosynthesis</keyword>
<dbReference type="NCBIfam" id="NF002111">
    <property type="entry name" value="PRK00951.2-1"/>
    <property type="match status" value="1"/>
</dbReference>
<dbReference type="HAMAP" id="MF_00076">
    <property type="entry name" value="HisB"/>
    <property type="match status" value="1"/>
</dbReference>
<dbReference type="GO" id="GO:0004424">
    <property type="term" value="F:imidazoleglycerol-phosphate dehydratase activity"/>
    <property type="evidence" value="ECO:0007669"/>
    <property type="project" value="UniProtKB-UniRule"/>
</dbReference>
<comment type="pathway">
    <text evidence="1 6 7">Amino-acid biosynthesis; L-histidine biosynthesis; L-histidine from 5-phospho-alpha-D-ribose 1-diphosphate: step 6/9.</text>
</comment>
<evidence type="ECO:0000256" key="4">
    <source>
        <dbReference type="ARBA" id="ARBA00023102"/>
    </source>
</evidence>
<name>A0A445MTG9_9BACT</name>
<dbReference type="InterPro" id="IPR038494">
    <property type="entry name" value="IGPD_sf"/>
</dbReference>
<dbReference type="InterPro" id="IPR020568">
    <property type="entry name" value="Ribosomal_Su5_D2-typ_SF"/>
</dbReference>
<dbReference type="CDD" id="cd07914">
    <property type="entry name" value="IGPD"/>
    <property type="match status" value="1"/>
</dbReference>
<protein>
    <recommendedName>
        <fullName evidence="2 6">Imidazoleglycerol-phosphate dehydratase</fullName>
        <shortName evidence="6">IGPD</shortName>
        <ecNumber evidence="6 7">4.2.1.19</ecNumber>
    </recommendedName>
</protein>
<dbReference type="SUPFAM" id="SSF54211">
    <property type="entry name" value="Ribosomal protein S5 domain 2-like"/>
    <property type="match status" value="2"/>
</dbReference>
<evidence type="ECO:0000256" key="5">
    <source>
        <dbReference type="ARBA" id="ARBA00023239"/>
    </source>
</evidence>
<keyword evidence="6" id="KW-0963">Cytoplasm</keyword>
<organism evidence="8">
    <name type="scientific">uncultured Desulfobacterium sp</name>
    <dbReference type="NCBI Taxonomy" id="201089"/>
    <lineage>
        <taxon>Bacteria</taxon>
        <taxon>Pseudomonadati</taxon>
        <taxon>Thermodesulfobacteriota</taxon>
        <taxon>Desulfobacteria</taxon>
        <taxon>Desulfobacterales</taxon>
        <taxon>Desulfobacteriaceae</taxon>
        <taxon>Desulfobacterium</taxon>
        <taxon>environmental samples</taxon>
    </lineage>
</organism>
<evidence type="ECO:0000256" key="2">
    <source>
        <dbReference type="ARBA" id="ARBA00016664"/>
    </source>
</evidence>
<dbReference type="EC" id="4.2.1.19" evidence="6 7"/>
<dbReference type="EMBL" id="OJIN01000064">
    <property type="protein sequence ID" value="SPD72824.1"/>
    <property type="molecule type" value="Genomic_DNA"/>
</dbReference>
<evidence type="ECO:0000313" key="8">
    <source>
        <dbReference type="EMBL" id="SPD72824.1"/>
    </source>
</evidence>
<dbReference type="AlphaFoldDB" id="A0A445MTG9"/>
<dbReference type="InterPro" id="IPR020565">
    <property type="entry name" value="ImidazoleglycerP_deHydtase_CS"/>
</dbReference>
<evidence type="ECO:0000256" key="3">
    <source>
        <dbReference type="ARBA" id="ARBA00022605"/>
    </source>
</evidence>
<dbReference type="FunFam" id="3.30.230.40:FF:000001">
    <property type="entry name" value="Imidazoleglycerol-phosphate dehydratase HisB"/>
    <property type="match status" value="1"/>
</dbReference>
<evidence type="ECO:0000256" key="6">
    <source>
        <dbReference type="HAMAP-Rule" id="MF_00076"/>
    </source>
</evidence>
<dbReference type="PROSITE" id="PS00954">
    <property type="entry name" value="IGP_DEHYDRATASE_1"/>
    <property type="match status" value="1"/>
</dbReference>
<evidence type="ECO:0000256" key="1">
    <source>
        <dbReference type="ARBA" id="ARBA00005047"/>
    </source>
</evidence>
<dbReference type="PANTHER" id="PTHR23133:SF2">
    <property type="entry name" value="IMIDAZOLEGLYCEROL-PHOSPHATE DEHYDRATASE"/>
    <property type="match status" value="1"/>
</dbReference>
<dbReference type="Pfam" id="PF00475">
    <property type="entry name" value="IGPD"/>
    <property type="match status" value="1"/>
</dbReference>
<dbReference type="UniPathway" id="UPA00031">
    <property type="reaction ID" value="UER00011"/>
</dbReference>
<comment type="similarity">
    <text evidence="6 7">Belongs to the imidazoleglycerol-phosphate dehydratase family.</text>
</comment>
<sequence>MRKMTRQAKIDRKTKETDIKIKLDIDGRGKSKVDTGIPFMDHMLTLFAGHGFMDLEAIARGDTRVDDHHTVEDLGICMGMAVKEALAAKKGIRRYGEATIPMDESLARVVVDLSNRPNLAYRVRLKKTTTGSFDVGLVKEFFRALVTSAGISMHVDLIAGEEPHHISEAIFKAFARALDQACGPEERLAGEVPSTKGVL</sequence>
<keyword evidence="3 6" id="KW-0028">Amino-acid biosynthesis</keyword>
<comment type="subcellular location">
    <subcellularLocation>
        <location evidence="6 7">Cytoplasm</location>
    </subcellularLocation>
</comment>
<comment type="catalytic activity">
    <reaction evidence="6 7">
        <text>D-erythro-1-(imidazol-4-yl)glycerol 3-phosphate = 3-(imidazol-4-yl)-2-oxopropyl phosphate + H2O</text>
        <dbReference type="Rhea" id="RHEA:11040"/>
        <dbReference type="ChEBI" id="CHEBI:15377"/>
        <dbReference type="ChEBI" id="CHEBI:57766"/>
        <dbReference type="ChEBI" id="CHEBI:58278"/>
        <dbReference type="EC" id="4.2.1.19"/>
    </reaction>
</comment>
<keyword evidence="5 6" id="KW-0456">Lyase</keyword>
<dbReference type="FunFam" id="3.30.230.40:FF:000003">
    <property type="entry name" value="Imidazoleglycerol-phosphate dehydratase HisB"/>
    <property type="match status" value="1"/>
</dbReference>
<dbReference type="PANTHER" id="PTHR23133">
    <property type="entry name" value="IMIDAZOLEGLYCEROL-PHOSPHATE DEHYDRATASE HIS7"/>
    <property type="match status" value="1"/>
</dbReference>
<gene>
    <name evidence="6 8" type="primary">hisB</name>
    <name evidence="8" type="ORF">PITCH_A1560004</name>
</gene>
<dbReference type="Gene3D" id="3.30.230.40">
    <property type="entry name" value="Imidazole glycerol phosphate dehydratase, domain 1"/>
    <property type="match status" value="2"/>
</dbReference>
<dbReference type="GO" id="GO:0000105">
    <property type="term" value="P:L-histidine biosynthetic process"/>
    <property type="evidence" value="ECO:0007669"/>
    <property type="project" value="UniProtKB-UniRule"/>
</dbReference>
<evidence type="ECO:0000256" key="7">
    <source>
        <dbReference type="RuleBase" id="RU000599"/>
    </source>
</evidence>
<dbReference type="PROSITE" id="PS00955">
    <property type="entry name" value="IGP_DEHYDRATASE_2"/>
    <property type="match status" value="1"/>
</dbReference>
<proteinExistence type="inferred from homology"/>